<sequence>LTGNKFYEYVNPNCESLQTKTRRMVRYRSQEEAYLYVGGGKRLPPQWYAWLSHTRRDPPSIQELQADVLRQERLRANVALIEARDWEERQLRMVQEKQLAEVYGAQALNEPESTISKADERTAGQPPQTQADARSESAIQPGSDPKPVDNQGLPGFGPAEDLQPESWTPRSRDRRRG</sequence>
<keyword evidence="4" id="KW-1185">Reference proteome</keyword>
<dbReference type="PANTHER" id="PTHR32470">
    <property type="entry name" value="ADH DEHYDROGENASE [UBIQUINONE] 1 ALPHA SUBCOMPLEX ASSEMBLY FACTOR 2"/>
    <property type="match status" value="1"/>
</dbReference>
<dbReference type="GO" id="GO:0045271">
    <property type="term" value="C:respiratory chain complex I"/>
    <property type="evidence" value="ECO:0007669"/>
    <property type="project" value="InterPro"/>
</dbReference>
<evidence type="ECO:0000256" key="1">
    <source>
        <dbReference type="ARBA" id="ARBA00007355"/>
    </source>
</evidence>
<feature type="non-terminal residue" evidence="3">
    <location>
        <position position="1"/>
    </location>
</feature>
<dbReference type="AlphaFoldDB" id="A0A0D7ABX4"/>
<evidence type="ECO:0000313" key="3">
    <source>
        <dbReference type="EMBL" id="KIY47431.1"/>
    </source>
</evidence>
<reference evidence="3 4" key="1">
    <citation type="journal article" date="2015" name="Fungal Genet. Biol.">
        <title>Evolution of novel wood decay mechanisms in Agaricales revealed by the genome sequences of Fistulina hepatica and Cylindrobasidium torrendii.</title>
        <authorList>
            <person name="Floudas D."/>
            <person name="Held B.W."/>
            <person name="Riley R."/>
            <person name="Nagy L.G."/>
            <person name="Koehler G."/>
            <person name="Ransdell A.S."/>
            <person name="Younus H."/>
            <person name="Chow J."/>
            <person name="Chiniquy J."/>
            <person name="Lipzen A."/>
            <person name="Tritt A."/>
            <person name="Sun H."/>
            <person name="Haridas S."/>
            <person name="LaButti K."/>
            <person name="Ohm R.A."/>
            <person name="Kues U."/>
            <person name="Blanchette R.A."/>
            <person name="Grigoriev I.V."/>
            <person name="Minto R.E."/>
            <person name="Hibbett D.S."/>
        </authorList>
    </citation>
    <scope>NUCLEOTIDE SEQUENCE [LARGE SCALE GENOMIC DNA]</scope>
    <source>
        <strain evidence="3 4">ATCC 64428</strain>
    </source>
</reference>
<dbReference type="Pfam" id="PF05071">
    <property type="entry name" value="NDUFA12"/>
    <property type="match status" value="1"/>
</dbReference>
<feature type="compositionally biased region" description="Polar residues" evidence="2">
    <location>
        <begin position="125"/>
        <end position="140"/>
    </location>
</feature>
<protein>
    <recommendedName>
        <fullName evidence="5">NADH dehydrogenase [ubiquinone] 1 alpha subcomplex subunit</fullName>
    </recommendedName>
</protein>
<dbReference type="GO" id="GO:0005739">
    <property type="term" value="C:mitochondrion"/>
    <property type="evidence" value="ECO:0007669"/>
    <property type="project" value="TreeGrafter"/>
</dbReference>
<dbReference type="OrthoDB" id="10255576at2759"/>
<evidence type="ECO:0000313" key="4">
    <source>
        <dbReference type="Proteomes" id="UP000054144"/>
    </source>
</evidence>
<evidence type="ECO:0000256" key="2">
    <source>
        <dbReference type="SAM" id="MobiDB-lite"/>
    </source>
</evidence>
<dbReference type="EMBL" id="KN881942">
    <property type="protein sequence ID" value="KIY47431.1"/>
    <property type="molecule type" value="Genomic_DNA"/>
</dbReference>
<proteinExistence type="inferred from homology"/>
<dbReference type="PANTHER" id="PTHR32470:SF2">
    <property type="entry name" value="NADH DEHYDROGENASE [UBIQUINONE] 1 ALPHA SUBCOMPLEX ASSEMBLY FACTOR 2"/>
    <property type="match status" value="1"/>
</dbReference>
<organism evidence="3 4">
    <name type="scientific">Fistulina hepatica ATCC 64428</name>
    <dbReference type="NCBI Taxonomy" id="1128425"/>
    <lineage>
        <taxon>Eukaryota</taxon>
        <taxon>Fungi</taxon>
        <taxon>Dikarya</taxon>
        <taxon>Basidiomycota</taxon>
        <taxon>Agaricomycotina</taxon>
        <taxon>Agaricomycetes</taxon>
        <taxon>Agaricomycetidae</taxon>
        <taxon>Agaricales</taxon>
        <taxon>Fistulinaceae</taxon>
        <taxon>Fistulina</taxon>
    </lineage>
</organism>
<dbReference type="InterPro" id="IPR007763">
    <property type="entry name" value="NDUFA12"/>
</dbReference>
<comment type="similarity">
    <text evidence="1">Belongs to the complex I NDUFA12 subunit family.</text>
</comment>
<dbReference type="InterPro" id="IPR052618">
    <property type="entry name" value="ComplexI_NDUFA12"/>
</dbReference>
<feature type="region of interest" description="Disordered" evidence="2">
    <location>
        <begin position="110"/>
        <end position="177"/>
    </location>
</feature>
<accession>A0A0D7ABX4</accession>
<name>A0A0D7ABX4_9AGAR</name>
<dbReference type="Proteomes" id="UP000054144">
    <property type="component" value="Unassembled WGS sequence"/>
</dbReference>
<dbReference type="GO" id="GO:0032981">
    <property type="term" value="P:mitochondrial respiratory chain complex I assembly"/>
    <property type="evidence" value="ECO:0007669"/>
    <property type="project" value="TreeGrafter"/>
</dbReference>
<evidence type="ECO:0008006" key="5">
    <source>
        <dbReference type="Google" id="ProtNLM"/>
    </source>
</evidence>
<gene>
    <name evidence="3" type="ORF">FISHEDRAFT_45387</name>
</gene>